<feature type="active site" description="Charge relay system" evidence="5 6">
    <location>
        <position position="963"/>
    </location>
</feature>
<protein>
    <submittedName>
        <fullName evidence="10">S8 family serine peptidase</fullName>
    </submittedName>
</protein>
<organism evidence="10 11">
    <name type="scientific">Nakamurella alba</name>
    <dbReference type="NCBI Taxonomy" id="2665158"/>
    <lineage>
        <taxon>Bacteria</taxon>
        <taxon>Bacillati</taxon>
        <taxon>Actinomycetota</taxon>
        <taxon>Actinomycetes</taxon>
        <taxon>Nakamurellales</taxon>
        <taxon>Nakamurellaceae</taxon>
        <taxon>Nakamurella</taxon>
    </lineage>
</organism>
<feature type="signal peptide" evidence="8">
    <location>
        <begin position="1"/>
        <end position="31"/>
    </location>
</feature>
<comment type="similarity">
    <text evidence="1 6">Belongs to the peptidase S8 family.</text>
</comment>
<dbReference type="NCBIfam" id="NF041940">
    <property type="entry name" value="choice_anch_X"/>
    <property type="match status" value="1"/>
</dbReference>
<evidence type="ECO:0000259" key="9">
    <source>
        <dbReference type="Pfam" id="PF00082"/>
    </source>
</evidence>
<evidence type="ECO:0000313" key="11">
    <source>
        <dbReference type="Proteomes" id="UP000460221"/>
    </source>
</evidence>
<feature type="domain" description="Peptidase S8/S53" evidence="9">
    <location>
        <begin position="956"/>
        <end position="1209"/>
    </location>
</feature>
<dbReference type="EMBL" id="WLYK01000005">
    <property type="protein sequence ID" value="MTD15277.1"/>
    <property type="molecule type" value="Genomic_DNA"/>
</dbReference>
<evidence type="ECO:0000256" key="4">
    <source>
        <dbReference type="ARBA" id="ARBA00022825"/>
    </source>
</evidence>
<dbReference type="Gene3D" id="3.40.50.200">
    <property type="entry name" value="Peptidase S8/S53 domain"/>
    <property type="match status" value="1"/>
</dbReference>
<gene>
    <name evidence="10" type="ORF">GIS00_15145</name>
</gene>
<evidence type="ECO:0000256" key="1">
    <source>
        <dbReference type="ARBA" id="ARBA00011073"/>
    </source>
</evidence>
<dbReference type="PROSITE" id="PS00137">
    <property type="entry name" value="SUBTILASE_HIS"/>
    <property type="match status" value="1"/>
</dbReference>
<evidence type="ECO:0000256" key="5">
    <source>
        <dbReference type="PIRSR" id="PIRSR615500-1"/>
    </source>
</evidence>
<dbReference type="PRINTS" id="PR00723">
    <property type="entry name" value="SUBTILISIN"/>
</dbReference>
<dbReference type="GO" id="GO:0004252">
    <property type="term" value="F:serine-type endopeptidase activity"/>
    <property type="evidence" value="ECO:0007669"/>
    <property type="project" value="UniProtKB-UniRule"/>
</dbReference>
<dbReference type="PROSITE" id="PS00138">
    <property type="entry name" value="SUBTILASE_SER"/>
    <property type="match status" value="1"/>
</dbReference>
<feature type="compositionally biased region" description="Low complexity" evidence="7">
    <location>
        <begin position="37"/>
        <end position="54"/>
    </location>
</feature>
<dbReference type="SUPFAM" id="SSF52743">
    <property type="entry name" value="Subtilisin-like"/>
    <property type="match status" value="1"/>
</dbReference>
<keyword evidence="2 6" id="KW-0645">Protease</keyword>
<evidence type="ECO:0000313" key="10">
    <source>
        <dbReference type="EMBL" id="MTD15277.1"/>
    </source>
</evidence>
<feature type="active site" description="Charge relay system" evidence="5 6">
    <location>
        <position position="1175"/>
    </location>
</feature>
<dbReference type="RefSeq" id="WP_154769224.1">
    <property type="nucleotide sequence ID" value="NZ_WLYK01000005.1"/>
</dbReference>
<reference evidence="10 11" key="1">
    <citation type="submission" date="2019-11" db="EMBL/GenBank/DDBJ databases">
        <authorList>
            <person name="Jiang L.-Q."/>
        </authorList>
    </citation>
    <scope>NUCLEOTIDE SEQUENCE [LARGE SCALE GENOMIC DNA]</scope>
    <source>
        <strain evidence="10 11">YIM 132087</strain>
    </source>
</reference>
<evidence type="ECO:0000256" key="2">
    <source>
        <dbReference type="ARBA" id="ARBA00022670"/>
    </source>
</evidence>
<keyword evidence="11" id="KW-1185">Reference proteome</keyword>
<dbReference type="PANTHER" id="PTHR43806">
    <property type="entry name" value="PEPTIDASE S8"/>
    <property type="match status" value="1"/>
</dbReference>
<dbReference type="GO" id="GO:0006508">
    <property type="term" value="P:proteolysis"/>
    <property type="evidence" value="ECO:0007669"/>
    <property type="project" value="UniProtKB-KW"/>
</dbReference>
<evidence type="ECO:0000256" key="7">
    <source>
        <dbReference type="SAM" id="MobiDB-lite"/>
    </source>
</evidence>
<keyword evidence="8" id="KW-0732">Signal</keyword>
<dbReference type="InterPro" id="IPR015500">
    <property type="entry name" value="Peptidase_S8_subtilisin-rel"/>
</dbReference>
<dbReference type="InterPro" id="IPR036852">
    <property type="entry name" value="Peptidase_S8/S53_dom_sf"/>
</dbReference>
<sequence>MTGAPRARIAMLVAALLAGLLQFVTPVQVLAAPAPATPTATTQAPSTSTPTTQTAGGGVAGGYVPITPARILDTRIGTGARQGVVGNGSLPVRVRGWVPSSGVAAVLIQITAVAPTTSGFLTAYPDGTTRPGVAQLNYTAGSSGTATALVTLGGDGRFRIANLPTAVAGHAHLVVDLLGWTRSGTAVAGGFTALATGTRLADTRTGLGLRRGTVTGSTPLPVPVYGRAGVPAGVSAVLVTVTAVAPVGGGYLRLGGTGSAPATVLNFSSGRSTTAFAVVPVSADGRIAITPGVPGRTHVVIDVAGYVAGGRASAAGTLQTGPAARLLDTRTNRSVGPGKAVAVRVLGRGGVPAEGATAVALAVSVVGPTAAGYLTVGPTAGGRAATVLNYPAGQTLTTTVLVPVGADGTVTVTGVSTGQQHVVIDLAGWYLPGGVAATVAVTACTPSVSSRLTAPDGSAIPGAAPGATVRYAVAMRNDPTGSCLSTPGDPTVSGTVRLVPSGPGVLPSACTTAGGACVTEVQAWIEIHTAAGWRALPTEQTVNTTAAAVLATRCPGGAAAGCASSALRSGVVEATLPTAVPCAADSGSCTASGTTLAFRYHPRLTGSQLARIAACAAGSACDAARVAVRVDFSDPGHGSVVTVADLPAGSDGTARSVAVRVDTPAGTGTTLRPDDLAPGTSVRVASAASYTVPAAASTQFAATLTTSWTGGRTVGRLLTPITARADTAPMTLAVDTAAITSGVSTTVVMSSVALGVRTGAVEIRDASNVRLGFLRDDGRSPDLVAGDGVSTGSVAVRSTASSVGIRAVGTIDGAPAQSRTVTLQVTPAGLPVDAATSPPDAVITVAGEQVRSDTLLVRLDEHIDPAVISSAADRVGGEVLGRVGDSWQVGFPAVAAAGTLELLAGRIEALPGVAAVETDPVGEGSALTPNDPAYAEQWSMPATRTDELWATGQGAPVVVAVADTGIDQDHPDLVGRILPGINVLDGGTNTAAGPEDDHGTHVAGIIAAAGNNGRAVAGVDWSARIMPIVLCEGRACGTAAQLAQAIRYAAAHGARVLNLSLGGYPRSEVVAEALQEAAAASMLVVTAAGNCGGATYYFNGCSTRNEVDYPAGFTGSETFGGTTYVNNLLTVGSTDRSGTRSEFSNHGSYVDISAPGTDIVSTWPGGGRASESGTSMSAPMVAGAAAAVLAKQPTASDAQVRSRLIAAAGGSPGDGMGSGVLDTFETVVRGGFETGDLTAWTRTGTTQVLDGIGPVTAPDGSRRIGLLSTTGGPAASLSLTLPMVASAKDRTVRLRYDLLGASGADTRLVITTRSAGGVVRSTVAVRLATATLPTFPATGTALGPGAVQTGWRTAVLTIPGADTATVVRVELQSSVAAAAAVDRLELR</sequence>
<evidence type="ECO:0000256" key="6">
    <source>
        <dbReference type="PROSITE-ProRule" id="PRU01240"/>
    </source>
</evidence>
<dbReference type="Pfam" id="PF00082">
    <property type="entry name" value="Peptidase_S8"/>
    <property type="match status" value="1"/>
</dbReference>
<dbReference type="PANTHER" id="PTHR43806:SF11">
    <property type="entry name" value="CEREVISIN-RELATED"/>
    <property type="match status" value="1"/>
</dbReference>
<keyword evidence="4 6" id="KW-0720">Serine protease</keyword>
<dbReference type="InterPro" id="IPR050131">
    <property type="entry name" value="Peptidase_S8_subtilisin-like"/>
</dbReference>
<feature type="active site" description="Charge relay system" evidence="5 6">
    <location>
        <position position="998"/>
    </location>
</feature>
<dbReference type="InterPro" id="IPR000209">
    <property type="entry name" value="Peptidase_S8/S53_dom"/>
</dbReference>
<feature type="chain" id="PRO_5029461499" evidence="8">
    <location>
        <begin position="32"/>
        <end position="1387"/>
    </location>
</feature>
<name>A0A7K1FM88_9ACTN</name>
<proteinExistence type="inferred from homology"/>
<keyword evidence="3 6" id="KW-0378">Hydrolase</keyword>
<dbReference type="Proteomes" id="UP000460221">
    <property type="component" value="Unassembled WGS sequence"/>
</dbReference>
<feature type="region of interest" description="Disordered" evidence="7">
    <location>
        <begin position="37"/>
        <end position="60"/>
    </location>
</feature>
<dbReference type="PROSITE" id="PS51892">
    <property type="entry name" value="SUBTILASE"/>
    <property type="match status" value="1"/>
</dbReference>
<accession>A0A7K1FM88</accession>
<comment type="caution">
    <text evidence="10">The sequence shown here is derived from an EMBL/GenBank/DDBJ whole genome shotgun (WGS) entry which is preliminary data.</text>
</comment>
<dbReference type="InterPro" id="IPR023828">
    <property type="entry name" value="Peptidase_S8_Ser-AS"/>
</dbReference>
<evidence type="ECO:0000256" key="3">
    <source>
        <dbReference type="ARBA" id="ARBA00022801"/>
    </source>
</evidence>
<dbReference type="InterPro" id="IPR022398">
    <property type="entry name" value="Peptidase_S8_His-AS"/>
</dbReference>
<dbReference type="Gene3D" id="2.60.120.260">
    <property type="entry name" value="Galactose-binding domain-like"/>
    <property type="match status" value="1"/>
</dbReference>
<evidence type="ECO:0000256" key="8">
    <source>
        <dbReference type="SAM" id="SignalP"/>
    </source>
</evidence>